<organism evidence="2 3">
    <name type="scientific">Dichanthelium oligosanthes</name>
    <dbReference type="NCBI Taxonomy" id="888268"/>
    <lineage>
        <taxon>Eukaryota</taxon>
        <taxon>Viridiplantae</taxon>
        <taxon>Streptophyta</taxon>
        <taxon>Embryophyta</taxon>
        <taxon>Tracheophyta</taxon>
        <taxon>Spermatophyta</taxon>
        <taxon>Magnoliopsida</taxon>
        <taxon>Liliopsida</taxon>
        <taxon>Poales</taxon>
        <taxon>Poaceae</taxon>
        <taxon>PACMAD clade</taxon>
        <taxon>Panicoideae</taxon>
        <taxon>Panicodae</taxon>
        <taxon>Paniceae</taxon>
        <taxon>Dichantheliinae</taxon>
        <taxon>Dichanthelium</taxon>
    </lineage>
</organism>
<feature type="compositionally biased region" description="Acidic residues" evidence="1">
    <location>
        <begin position="10"/>
        <end position="20"/>
    </location>
</feature>
<feature type="region of interest" description="Disordered" evidence="1">
    <location>
        <begin position="1"/>
        <end position="28"/>
    </location>
</feature>
<comment type="caution">
    <text evidence="2">The sequence shown here is derived from an EMBL/GenBank/DDBJ whole genome shotgun (WGS) entry which is preliminary data.</text>
</comment>
<dbReference type="AlphaFoldDB" id="A0A1E5UWT0"/>
<evidence type="ECO:0000256" key="1">
    <source>
        <dbReference type="SAM" id="MobiDB-lite"/>
    </source>
</evidence>
<sequence>MDGSTHSVVEVEEGPPDDSSTEPTPPMNVTSMKFEKLQVVTPIEDVVLVEDASDDEQDPATIAAADGPTLILVEAKSKEPQPPADLLLEALPPPDDIILPLSLRMPPTTITSRHKRKSYDRSLLR</sequence>
<dbReference type="EMBL" id="LWDX02060252">
    <property type="protein sequence ID" value="OEL17333.1"/>
    <property type="molecule type" value="Genomic_DNA"/>
</dbReference>
<protein>
    <submittedName>
        <fullName evidence="2">Uncharacterized protein</fullName>
    </submittedName>
</protein>
<evidence type="ECO:0000313" key="2">
    <source>
        <dbReference type="EMBL" id="OEL17333.1"/>
    </source>
</evidence>
<evidence type="ECO:0000313" key="3">
    <source>
        <dbReference type="Proteomes" id="UP000095767"/>
    </source>
</evidence>
<name>A0A1E5UWT0_9POAL</name>
<proteinExistence type="predicted"/>
<keyword evidence="3" id="KW-1185">Reference proteome</keyword>
<dbReference type="Proteomes" id="UP000095767">
    <property type="component" value="Unassembled WGS sequence"/>
</dbReference>
<reference evidence="2 3" key="1">
    <citation type="submission" date="2016-09" db="EMBL/GenBank/DDBJ databases">
        <title>The draft genome of Dichanthelium oligosanthes: A C3 panicoid grass species.</title>
        <authorList>
            <person name="Studer A.J."/>
            <person name="Schnable J.C."/>
            <person name="Brutnell T.P."/>
        </authorList>
    </citation>
    <scope>NUCLEOTIDE SEQUENCE [LARGE SCALE GENOMIC DNA]</scope>
    <source>
        <strain evidence="3">cv. Kellogg 1175</strain>
        <tissue evidence="2">Leaf</tissue>
    </source>
</reference>
<gene>
    <name evidence="2" type="ORF">BAE44_0021648</name>
</gene>
<accession>A0A1E5UWT0</accession>